<feature type="domain" description="Piezo THU9 and anchor" evidence="16">
    <location>
        <begin position="2029"/>
        <end position="2265"/>
    </location>
</feature>
<evidence type="ECO:0000259" key="14">
    <source>
        <dbReference type="Pfam" id="PF23188"/>
    </source>
</evidence>
<feature type="transmembrane region" description="Helical" evidence="11">
    <location>
        <begin position="186"/>
        <end position="203"/>
    </location>
</feature>
<dbReference type="InterPro" id="IPR056770">
    <property type="entry name" value="Piezo_THU9_anchor"/>
</dbReference>
<dbReference type="Pfam" id="PF12166">
    <property type="entry name" value="Piezo_cap"/>
    <property type="match status" value="1"/>
</dbReference>
<reference evidence="17 18" key="1">
    <citation type="submission" date="2015-09" db="EMBL/GenBank/DDBJ databases">
        <title>Trachymyrmex zeteki WGS genome.</title>
        <authorList>
            <person name="Nygaard S."/>
            <person name="Hu H."/>
            <person name="Boomsma J."/>
            <person name="Zhang G."/>
        </authorList>
    </citation>
    <scope>NUCLEOTIDE SEQUENCE [LARGE SCALE GENOMIC DNA]</scope>
    <source>
        <strain evidence="17">Tzet28-1</strain>
        <tissue evidence="17">Whole body</tissue>
    </source>
</reference>
<evidence type="ECO:0000259" key="13">
    <source>
        <dbReference type="Pfam" id="PF15917"/>
    </source>
</evidence>
<feature type="transmembrane region" description="Helical" evidence="11">
    <location>
        <begin position="478"/>
        <end position="496"/>
    </location>
</feature>
<feature type="compositionally biased region" description="Basic and acidic residues" evidence="10">
    <location>
        <begin position="1572"/>
        <end position="1589"/>
    </location>
</feature>
<feature type="transmembrane region" description="Helical" evidence="11">
    <location>
        <begin position="1817"/>
        <end position="1836"/>
    </location>
</feature>
<dbReference type="Pfam" id="PF15917">
    <property type="entry name" value="Piezo_TM25-28"/>
    <property type="match status" value="1"/>
</dbReference>
<feature type="transmembrane region" description="Helical" evidence="11">
    <location>
        <begin position="210"/>
        <end position="231"/>
    </location>
</feature>
<name>A0A151WYC5_9HYME</name>
<evidence type="ECO:0000259" key="12">
    <source>
        <dbReference type="Pfam" id="PF12166"/>
    </source>
</evidence>
<feature type="transmembrane region" description="Helical" evidence="11">
    <location>
        <begin position="12"/>
        <end position="31"/>
    </location>
</feature>
<feature type="transmembrane region" description="Helical" evidence="11">
    <location>
        <begin position="158"/>
        <end position="180"/>
    </location>
</feature>
<feature type="transmembrane region" description="Helical" evidence="11">
    <location>
        <begin position="800"/>
        <end position="819"/>
    </location>
</feature>
<evidence type="ECO:0000256" key="11">
    <source>
        <dbReference type="SAM" id="Phobius"/>
    </source>
</evidence>
<evidence type="ECO:0000256" key="6">
    <source>
        <dbReference type="ARBA" id="ARBA00022989"/>
    </source>
</evidence>
<proteinExistence type="inferred from homology"/>
<feature type="transmembrane region" description="Helical" evidence="11">
    <location>
        <begin position="102"/>
        <end position="123"/>
    </location>
</feature>
<evidence type="ECO:0000256" key="9">
    <source>
        <dbReference type="ARBA" id="ARBA00023303"/>
    </source>
</evidence>
<protein>
    <submittedName>
        <fullName evidence="17">Protein PIEZO2</fullName>
    </submittedName>
</protein>
<feature type="region of interest" description="Disordered" evidence="10">
    <location>
        <begin position="1329"/>
        <end position="1396"/>
    </location>
</feature>
<evidence type="ECO:0000256" key="5">
    <source>
        <dbReference type="ARBA" id="ARBA00022692"/>
    </source>
</evidence>
<feature type="transmembrane region" description="Helical" evidence="11">
    <location>
        <begin position="2134"/>
        <end position="2151"/>
    </location>
</feature>
<feature type="transmembrane region" description="Helical" evidence="11">
    <location>
        <begin position="705"/>
        <end position="726"/>
    </location>
</feature>
<keyword evidence="5 11" id="KW-0812">Transmembrane</keyword>
<feature type="region of interest" description="Disordered" evidence="10">
    <location>
        <begin position="1546"/>
        <end position="1589"/>
    </location>
</feature>
<organism evidence="17 18">
    <name type="scientific">Mycetomoellerius zeteki</name>
    <dbReference type="NCBI Taxonomy" id="64791"/>
    <lineage>
        <taxon>Eukaryota</taxon>
        <taxon>Metazoa</taxon>
        <taxon>Ecdysozoa</taxon>
        <taxon>Arthropoda</taxon>
        <taxon>Hexapoda</taxon>
        <taxon>Insecta</taxon>
        <taxon>Pterygota</taxon>
        <taxon>Neoptera</taxon>
        <taxon>Endopterygota</taxon>
        <taxon>Hymenoptera</taxon>
        <taxon>Apocrita</taxon>
        <taxon>Aculeata</taxon>
        <taxon>Formicoidea</taxon>
        <taxon>Formicidae</taxon>
        <taxon>Myrmicinae</taxon>
        <taxon>Mycetomoellerius</taxon>
    </lineage>
</organism>
<comment type="subcellular location">
    <subcellularLocation>
        <location evidence="1">Cell membrane</location>
        <topology evidence="1">Multi-pass membrane protein</topology>
    </subcellularLocation>
</comment>
<feature type="domain" description="Piezo TM25-28" evidence="13">
    <location>
        <begin position="1107"/>
        <end position="1344"/>
    </location>
</feature>
<keyword evidence="6 11" id="KW-1133">Transmembrane helix</keyword>
<feature type="transmembrane region" description="Helical" evidence="11">
    <location>
        <begin position="1789"/>
        <end position="1811"/>
    </location>
</feature>
<evidence type="ECO:0000259" key="16">
    <source>
        <dbReference type="Pfam" id="PF24874"/>
    </source>
</evidence>
<dbReference type="EMBL" id="KQ982650">
    <property type="protein sequence ID" value="KYQ52879.1"/>
    <property type="molecule type" value="Genomic_DNA"/>
</dbReference>
<dbReference type="Pfam" id="PF24874">
    <property type="entry name" value="Piezo_THU9_anchor"/>
    <property type="match status" value="1"/>
</dbReference>
<feature type="region of interest" description="Disordered" evidence="10">
    <location>
        <begin position="1935"/>
        <end position="1977"/>
    </location>
</feature>
<feature type="transmembrane region" description="Helical" evidence="11">
    <location>
        <begin position="274"/>
        <end position="292"/>
    </location>
</feature>
<evidence type="ECO:0000313" key="17">
    <source>
        <dbReference type="EMBL" id="KYQ52879.1"/>
    </source>
</evidence>
<keyword evidence="18" id="KW-1185">Reference proteome</keyword>
<keyword evidence="8 11" id="KW-0472">Membrane</keyword>
<dbReference type="PANTHER" id="PTHR47049">
    <property type="entry name" value="PIEZO-TYPE MECHANOSENSITIVE ION CHANNEL HOMOLOG"/>
    <property type="match status" value="1"/>
</dbReference>
<feature type="compositionally biased region" description="Basic and acidic residues" evidence="10">
    <location>
        <begin position="1486"/>
        <end position="1500"/>
    </location>
</feature>
<feature type="compositionally biased region" description="Polar residues" evidence="10">
    <location>
        <begin position="1963"/>
        <end position="1977"/>
    </location>
</feature>
<dbReference type="InterPro" id="IPR031805">
    <property type="entry name" value="Piezo_TM25-28"/>
</dbReference>
<keyword evidence="4" id="KW-1003">Cell membrane</keyword>
<feature type="transmembrane region" description="Helical" evidence="11">
    <location>
        <begin position="448"/>
        <end position="466"/>
    </location>
</feature>
<feature type="region of interest" description="Disordered" evidence="10">
    <location>
        <begin position="2613"/>
        <end position="2649"/>
    </location>
</feature>
<feature type="transmembrane region" description="Helical" evidence="11">
    <location>
        <begin position="952"/>
        <end position="973"/>
    </location>
</feature>
<feature type="transmembrane region" description="Helical" evidence="11">
    <location>
        <begin position="43"/>
        <end position="66"/>
    </location>
</feature>
<keyword evidence="9" id="KW-0407">Ion channel</keyword>
<dbReference type="PANTHER" id="PTHR47049:SF2">
    <property type="entry name" value="PIEZO-TYPE MECHANOSENSITIVE ION CHANNEL HOMOLOG"/>
    <property type="match status" value="1"/>
</dbReference>
<dbReference type="InterPro" id="IPR027272">
    <property type="entry name" value="Piezo"/>
</dbReference>
<feature type="transmembrane region" description="Helical" evidence="11">
    <location>
        <begin position="2072"/>
        <end position="2092"/>
    </location>
</feature>
<evidence type="ECO:0000256" key="4">
    <source>
        <dbReference type="ARBA" id="ARBA00022475"/>
    </source>
</evidence>
<evidence type="ECO:0000256" key="10">
    <source>
        <dbReference type="SAM" id="MobiDB-lite"/>
    </source>
</evidence>
<feature type="region of interest" description="Disordered" evidence="10">
    <location>
        <begin position="1415"/>
        <end position="1448"/>
    </location>
</feature>
<dbReference type="GO" id="GO:0005886">
    <property type="term" value="C:plasma membrane"/>
    <property type="evidence" value="ECO:0007669"/>
    <property type="project" value="UniProtKB-SubCell"/>
</dbReference>
<dbReference type="Proteomes" id="UP000075809">
    <property type="component" value="Unassembled WGS sequence"/>
</dbReference>
<feature type="transmembrane region" description="Helical" evidence="11">
    <location>
        <begin position="600"/>
        <end position="620"/>
    </location>
</feature>
<feature type="transmembrane region" description="Helical" evidence="11">
    <location>
        <begin position="1006"/>
        <end position="1027"/>
    </location>
</feature>
<evidence type="ECO:0000313" key="18">
    <source>
        <dbReference type="Proteomes" id="UP000075809"/>
    </source>
</evidence>
<feature type="compositionally biased region" description="Acidic residues" evidence="10">
    <location>
        <begin position="2625"/>
        <end position="2635"/>
    </location>
</feature>
<keyword evidence="3" id="KW-0813">Transport</keyword>
<feature type="transmembrane region" description="Helical" evidence="11">
    <location>
        <begin position="420"/>
        <end position="442"/>
    </location>
</feature>
<feature type="transmembrane region" description="Helical" evidence="11">
    <location>
        <begin position="653"/>
        <end position="673"/>
    </location>
</feature>
<feature type="transmembrane region" description="Helical" evidence="11">
    <location>
        <begin position="979"/>
        <end position="994"/>
    </location>
</feature>
<feature type="domain" description="Piezo non-specific cation channel cap" evidence="12">
    <location>
        <begin position="2303"/>
        <end position="2615"/>
    </location>
</feature>
<gene>
    <name evidence="17" type="ORF">ALC60_07957</name>
</gene>
<feature type="domain" description="Piezo transmembrane helical unit" evidence="14">
    <location>
        <begin position="1799"/>
        <end position="1917"/>
    </location>
</feature>
<accession>A0A151WYC5</accession>
<dbReference type="InterPro" id="IPR056769">
    <property type="entry name" value="Piezo_TM1-24"/>
</dbReference>
<dbReference type="STRING" id="64791.A0A151WYC5"/>
<feature type="transmembrane region" description="Helical" evidence="11">
    <location>
        <begin position="2101"/>
        <end position="2122"/>
    </location>
</feature>
<feature type="compositionally biased region" description="Basic and acidic residues" evidence="10">
    <location>
        <begin position="2636"/>
        <end position="2649"/>
    </location>
</feature>
<evidence type="ECO:0000256" key="2">
    <source>
        <dbReference type="ARBA" id="ARBA00007821"/>
    </source>
</evidence>
<evidence type="ECO:0000256" key="7">
    <source>
        <dbReference type="ARBA" id="ARBA00023065"/>
    </source>
</evidence>
<feature type="domain" description="Piezo TM1-24" evidence="15">
    <location>
        <begin position="11"/>
        <end position="732"/>
    </location>
</feature>
<feature type="compositionally biased region" description="Basic and acidic residues" evidence="10">
    <location>
        <begin position="1947"/>
        <end position="1962"/>
    </location>
</feature>
<dbReference type="InterPro" id="IPR056768">
    <property type="entry name" value="THU_Piezo"/>
</dbReference>
<sequence>MSFNFIGTIWRPTGLSIVYLVLMLYSPMVPIPTHKTMTGHTGIYLKTCICLAFLVVIAQITFHIVLLSLPPYGSFLRNCEFLEKLFRHIGFVRLDSASVWEVFYWLTPEFIVLPTVLVIYFICRFLTQRRASAEEDETALHEENNLQRKKTEDSSTKIINFLGSIGIYVVLASLCCVATLKPSIEAAFYFLVFLGAATCWACNKELRKGFAVICRIIMVIVIVHIVILLAYQNEWPQEIIPVSSAWSRYLALAAVYHTNCSDPRNVEYTDNADWLIYGYALRLFWLYYILALQSQFLSRKPALQAKEAKRLSDRLENLDTPLSRHVSIRRRTPSQRWQSARLAINSAHNFHTQILINQILANINKLVKLMRFGSGRTGLLQDSTTGSIIVNQDGQQDDNIQMQSLSEGTPDETPGVVEQIIMAVYSIFQLIVNSSYLATNIIMMTWSIMYHSWTTFVLLLWALILWMVPNKRASMMKCSPFIVFYATLLLLGQYIYSMDLTDEELPRVVSGVKISEIGFSKADELGYWHLIVKCLFISMFWITMRQYMAERKQQRRSSALRDMIAPLHVSVTTATTAMSQEAPEIKSKFMKDVGKLLQHLLTRFWIAVVAIMLFICGITGERMTMFRIVYMSLFLIFVITFQISWTAWRKMMYVFWVTVIGYSIVMLILVYTYQFQNFPKYWEYLGIDQDLQKDIGLVTYEIKDLFVRLLTPTFFVIITVLQIHYFHKDFLEVTNIDRLGPESSFRRASLGYSPSLNIPESSPTEVTLTEDEKHTMYTLKQLKHMSKLERKALLHKVTKHLVCAINFFFIVAVVIMINFRRNIQINSINAMAAIVSLLMVTKMLYQIKYINHDNWNVNCTRSVDEDQYASNNTVYNIAEWFGIKKADPGMLPDLLKGYIGIVTVTTFRKIIRIRQWFYRNNKGESLDTPQVMFPTITRMDADKGLPECLKFLFNYGFYKFGLEMCLIGIVTLIGTRLDFYSVLYSIWLLLFFSLKRKTVARIWPCFRTFAIILLPIQYAIVVAPPSWLCIDYPWNNSEVMRRLQEWMYLPDPDFPPNSRKLICDFILLMMIVRQSLVFHIEQQYLQPGKDFVAGHNYSVFQDMEKPNFMNPVKDYVSHIHSWLDIIKRGSMMSLMWVTLSIMFLAGTKRTNLFSLGYLLGAFIFLWQGSNFYLRPMRTILKWWNILIGYSVIVIFLKALLQGVGCVLIKDLERSACWLVQLLGIACLKKFKSSSEIVLDPTKCTVTSEDIGMVWDGLCFAFLLIQKRLFKSYYFFHIVDETKAMSILASRGAELLEELHQKRIEIQENVEKTVLEKLKFKMDKIKANQQRIQGPSYKEPQAHKVERQAPLARSSSVSSCVSSGHTPPQGYQTPLDEDDDEPPPLTPRAASLLQAPTPNSAIMTVSLEGYLEPTRISFGSPPSSELNPRGPSPDETFPVFSPPPYDRGLTDRSLTFSMRHRPIRSGDYYMFDDLDDDDVTDLVSDSDIEKKEKERRREQERKGRRMTVSEVSKIGRNIYHVKTILFSSRMNFRYELDLLTVDEHADGPDRTSLTSVEMETEEKEATDLAKTPEPSDREEEKIEDKESDKKEEEQNKVSFFTYFKFLLVMINSTLTSMTKYLNRFSYDYRYIRKVLAKEKKMLKHTSKLVGVKSIITTHAFSIYPDNKSLKNLKYASSKCARCNRSATNGNTEEQYDPGEGPSQPQPQDDSILSAWHKNHFMIEESDQLLKRSSLAVPHIRILAPSLERGLDMSSSRFYVSSTLFSQTLAIEQEEEIGELSEVDQPPIVQLAASIWFGILAHSSLLCYFTVFIHQIKNASVLSTPLPLMIFLWGSLTIPRPSKTFWITMIAYVEVIVIIKCIFQLELIPWNQKAPISHPLYEPRIIGVLKSSNYALWDLLLLLMLFFHRLMLKSLGQWTAASPRKIIPSQLPAVQAKPSFSDKEQEELDIQKESDSHVEVEESQKQSSNDPVSDDNVPSVTDENKKLVAVQGKDPHSKFSETMNTAVTKHTEPMKNFFKRIIDPAGKEKTNVYAYMFLCDFFNFLLLIFGFSAFGTQQGDGGVAAYLQENRVPMPFLLMLLLQFALIVIDRALFLKKSIVGKLIFQYCLVLGVHLWMFFILPSVTERQFNDKLPPQIWYMVKCFYLLLAAYQLRQGYPTRILGNFLCKKYSVVNYTLFKGFMLVPFLFELRAVMDWIWTDTSMTIMDWFKMEDVFASIYQIKCMRGVESDYPQPRGVKKKQMSKYLVGGSVLLLIIGLIWFPLLLFALGSTVGESNLPYDVSMKVRIGPYEPIYSMSAQGSSIIEYTETDYKILTNLEIYSTEKSAVTFFENYIHSDVAAVRFSISSGTLWGISPPDKERLIAELASNTTTISVHVEWAVSRKTDIKDASGITVTDRNITLPAYVNGEFNPVRQTLVDMLSKDPGATNATVLLQSAFPKFLKVTARTISVVTQLMEPLHLPEDQSDTDDRYLYRNMSIQLSTDMTCCDHKQWWIVREACTSSDFFNQIPLNDCNYIMMFLFNDKAFPESLSFISGFGIIGLYTTAVIVISQMMRKIVSDMAPKIMFDDLPYVDRILRLCLDIYLVRESGDLCLEEDLFAKLIFLYRSPETLIRWTRPPEEGERTDNEDQYEEREEIPEEGRRQAEPSTRRD</sequence>
<feature type="transmembrane region" description="Helical" evidence="11">
    <location>
        <begin position="825"/>
        <end position="845"/>
    </location>
</feature>
<feature type="transmembrane region" description="Helical" evidence="11">
    <location>
        <begin position="1182"/>
        <end position="1200"/>
    </location>
</feature>
<feature type="transmembrane region" description="Helical" evidence="11">
    <location>
        <begin position="2528"/>
        <end position="2548"/>
    </location>
</feature>
<evidence type="ECO:0000256" key="3">
    <source>
        <dbReference type="ARBA" id="ARBA00022448"/>
    </source>
</evidence>
<keyword evidence="7" id="KW-0406">Ion transport</keyword>
<dbReference type="Pfam" id="PF24871">
    <property type="entry name" value="Piezo_TM1-24"/>
    <property type="match status" value="1"/>
</dbReference>
<feature type="compositionally biased region" description="Low complexity" evidence="10">
    <location>
        <begin position="1353"/>
        <end position="1362"/>
    </location>
</feature>
<evidence type="ECO:0000256" key="1">
    <source>
        <dbReference type="ARBA" id="ARBA00004651"/>
    </source>
</evidence>
<feature type="transmembrane region" description="Helical" evidence="11">
    <location>
        <begin position="2030"/>
        <end position="2052"/>
    </location>
</feature>
<feature type="transmembrane region" description="Helical" evidence="11">
    <location>
        <begin position="1152"/>
        <end position="1173"/>
    </location>
</feature>
<feature type="compositionally biased region" description="Basic and acidic residues" evidence="10">
    <location>
        <begin position="2614"/>
        <end position="2624"/>
    </location>
</feature>
<dbReference type="GO" id="GO:0008381">
    <property type="term" value="F:mechanosensitive monoatomic ion channel activity"/>
    <property type="evidence" value="ECO:0007669"/>
    <property type="project" value="InterPro"/>
</dbReference>
<feature type="region of interest" description="Disordered" evidence="10">
    <location>
        <begin position="1682"/>
        <end position="1708"/>
    </location>
</feature>
<feature type="region of interest" description="Disordered" evidence="10">
    <location>
        <begin position="1484"/>
        <end position="1504"/>
    </location>
</feature>
<evidence type="ECO:0000259" key="15">
    <source>
        <dbReference type="Pfam" id="PF24871"/>
    </source>
</evidence>
<feature type="transmembrane region" description="Helical" evidence="11">
    <location>
        <begin position="525"/>
        <end position="544"/>
    </location>
</feature>
<feature type="transmembrane region" description="Helical" evidence="11">
    <location>
        <begin position="2243"/>
        <end position="2266"/>
    </location>
</feature>
<feature type="transmembrane region" description="Helical" evidence="11">
    <location>
        <begin position="626"/>
        <end position="646"/>
    </location>
</feature>
<dbReference type="InterPro" id="IPR031334">
    <property type="entry name" value="Piezo_cap_dom"/>
</dbReference>
<comment type="similarity">
    <text evidence="2">Belongs to the PIEZO (TC 1.A.75) family.</text>
</comment>
<evidence type="ECO:0000256" key="8">
    <source>
        <dbReference type="ARBA" id="ARBA00023136"/>
    </source>
</evidence>
<dbReference type="Pfam" id="PF23188">
    <property type="entry name" value="THU_Piezo1"/>
    <property type="match status" value="1"/>
</dbReference>
<feature type="transmembrane region" description="Helical" evidence="11">
    <location>
        <begin position="1843"/>
        <end position="1863"/>
    </location>
</feature>